<evidence type="ECO:0000256" key="7">
    <source>
        <dbReference type="ARBA" id="ARBA00022840"/>
    </source>
</evidence>
<evidence type="ECO:0000259" key="12">
    <source>
        <dbReference type="Pfam" id="PF03727"/>
    </source>
</evidence>
<evidence type="ECO:0000256" key="1">
    <source>
        <dbReference type="ARBA" id="ARBA00004921"/>
    </source>
</evidence>
<comment type="caution">
    <text evidence="13">The sequence shown here is derived from an EMBL/GenBank/DDBJ whole genome shotgun (WGS) entry which is preliminary data.</text>
</comment>
<keyword evidence="7 9" id="KW-0067">ATP-binding</keyword>
<dbReference type="GO" id="GO:0005524">
    <property type="term" value="F:ATP binding"/>
    <property type="evidence" value="ECO:0007669"/>
    <property type="project" value="UniProtKB-UniRule"/>
</dbReference>
<name>A0AAW2X7U4_9LAMI</name>
<dbReference type="GO" id="GO:0005829">
    <property type="term" value="C:cytosol"/>
    <property type="evidence" value="ECO:0007669"/>
    <property type="project" value="TreeGrafter"/>
</dbReference>
<comment type="similarity">
    <text evidence="3 9">Belongs to the hexokinase family.</text>
</comment>
<organism evidence="13">
    <name type="scientific">Sesamum latifolium</name>
    <dbReference type="NCBI Taxonomy" id="2727402"/>
    <lineage>
        <taxon>Eukaryota</taxon>
        <taxon>Viridiplantae</taxon>
        <taxon>Streptophyta</taxon>
        <taxon>Embryophyta</taxon>
        <taxon>Tracheophyta</taxon>
        <taxon>Spermatophyta</taxon>
        <taxon>Magnoliopsida</taxon>
        <taxon>eudicotyledons</taxon>
        <taxon>Gunneridae</taxon>
        <taxon>Pentapetalae</taxon>
        <taxon>asterids</taxon>
        <taxon>lamiids</taxon>
        <taxon>Lamiales</taxon>
        <taxon>Pedaliaceae</taxon>
        <taxon>Sesamum</taxon>
    </lineage>
</organism>
<dbReference type="PANTHER" id="PTHR19443:SF18">
    <property type="entry name" value="HEXOKINASE-LIKE 2 PROTEIN-RELATED"/>
    <property type="match status" value="1"/>
</dbReference>
<sequence>MKRGVGVTVTVVVTTAAAAVAVAVLVRHWRRRKRYEQARRILRRFARRCATPAAKLWHVADEMASEIEATLSSSDPGTNLRLLVAYLAPLPTGEEKGTYYGIDLRGTNFLIVKARLEGKDEPLSEVSRHEVAIPSDIIAKVECTRDLCDFMALELAKFVSFHSETDSDARSRERKLGFTLSFAMDEAPESSGMAIKWNRSLVDDTVGKELAAEINQALEKHGVDMRVFAVVNDTVGYLAGGRYYSNESVTAVNLSMGTDIAYVELSKQTPNSPKESSRSAEMVVHVQWGNFSSLNLPLTEYDTYLDAESKDPGSRVFEKLISGMFLGEIVRRVLLKMAQEAALFGDSLPPKLTTPYLLMSPDVAAMHQDVSEDYQVVGEKLKEIFDINNSTPMAREIVSEVCDIVAERGARLVGAGIVGVVKKTGRMANRKSVITIEGGLYEHYRIFRNYLHSCVWEMLGSELSENVIIEYSHGGSGAGSVFLAASQSHFQR</sequence>
<dbReference type="Gene3D" id="3.40.367.20">
    <property type="match status" value="1"/>
</dbReference>
<keyword evidence="10" id="KW-0812">Transmembrane</keyword>
<dbReference type="EC" id="2.7.1.-" evidence="9"/>
<dbReference type="EMBL" id="JACGWN010000005">
    <property type="protein sequence ID" value="KAL0450112.1"/>
    <property type="molecule type" value="Genomic_DNA"/>
</dbReference>
<evidence type="ECO:0000313" key="13">
    <source>
        <dbReference type="EMBL" id="KAL0450112.1"/>
    </source>
</evidence>
<gene>
    <name evidence="13" type="ORF">Slati_1567600</name>
</gene>
<dbReference type="PROSITE" id="PS51748">
    <property type="entry name" value="HEXOKINASE_2"/>
    <property type="match status" value="1"/>
</dbReference>
<proteinExistence type="inferred from homology"/>
<dbReference type="PANTHER" id="PTHR19443">
    <property type="entry name" value="HEXOKINASE"/>
    <property type="match status" value="1"/>
</dbReference>
<dbReference type="SUPFAM" id="SSF53067">
    <property type="entry name" value="Actin-like ATPase domain"/>
    <property type="match status" value="2"/>
</dbReference>
<keyword evidence="4 9" id="KW-0808">Transferase</keyword>
<dbReference type="GO" id="GO:0004396">
    <property type="term" value="F:hexokinase activity"/>
    <property type="evidence" value="ECO:0007669"/>
    <property type="project" value="UniProtKB-UniRule"/>
</dbReference>
<reference evidence="13" key="2">
    <citation type="journal article" date="2024" name="Plant">
        <title>Genomic evolution and insights into agronomic trait innovations of Sesamum species.</title>
        <authorList>
            <person name="Miao H."/>
            <person name="Wang L."/>
            <person name="Qu L."/>
            <person name="Liu H."/>
            <person name="Sun Y."/>
            <person name="Le M."/>
            <person name="Wang Q."/>
            <person name="Wei S."/>
            <person name="Zheng Y."/>
            <person name="Lin W."/>
            <person name="Duan Y."/>
            <person name="Cao H."/>
            <person name="Xiong S."/>
            <person name="Wang X."/>
            <person name="Wei L."/>
            <person name="Li C."/>
            <person name="Ma Q."/>
            <person name="Ju M."/>
            <person name="Zhao R."/>
            <person name="Li G."/>
            <person name="Mu C."/>
            <person name="Tian Q."/>
            <person name="Mei H."/>
            <person name="Zhang T."/>
            <person name="Gao T."/>
            <person name="Zhang H."/>
        </authorList>
    </citation>
    <scope>NUCLEOTIDE SEQUENCE</scope>
    <source>
        <strain evidence="13">KEN1</strain>
    </source>
</reference>
<evidence type="ECO:0000256" key="4">
    <source>
        <dbReference type="ARBA" id="ARBA00022679"/>
    </source>
</evidence>
<dbReference type="GO" id="GO:0005739">
    <property type="term" value="C:mitochondrion"/>
    <property type="evidence" value="ECO:0007669"/>
    <property type="project" value="TreeGrafter"/>
</dbReference>
<evidence type="ECO:0000256" key="6">
    <source>
        <dbReference type="ARBA" id="ARBA00022777"/>
    </source>
</evidence>
<feature type="transmembrane region" description="Helical" evidence="10">
    <location>
        <begin position="6"/>
        <end position="26"/>
    </location>
</feature>
<evidence type="ECO:0000259" key="11">
    <source>
        <dbReference type="Pfam" id="PF00349"/>
    </source>
</evidence>
<feature type="domain" description="Hexokinase N-terminal" evidence="11">
    <location>
        <begin position="42"/>
        <end position="243"/>
    </location>
</feature>
<dbReference type="AlphaFoldDB" id="A0AAW2X7U4"/>
<dbReference type="InterPro" id="IPR022672">
    <property type="entry name" value="Hexokinase_N"/>
</dbReference>
<evidence type="ECO:0000256" key="3">
    <source>
        <dbReference type="ARBA" id="ARBA00009225"/>
    </source>
</evidence>
<comment type="pathway">
    <text evidence="1">Carbohydrate degradation.</text>
</comment>
<dbReference type="InterPro" id="IPR001312">
    <property type="entry name" value="Hexokinase"/>
</dbReference>
<evidence type="ECO:0000256" key="2">
    <source>
        <dbReference type="ARBA" id="ARBA00005028"/>
    </source>
</evidence>
<feature type="domain" description="Hexokinase C-terminal" evidence="12">
    <location>
        <begin position="251"/>
        <end position="485"/>
    </location>
</feature>
<dbReference type="Gene3D" id="3.30.420.40">
    <property type="match status" value="1"/>
</dbReference>
<dbReference type="GO" id="GO:0005536">
    <property type="term" value="F:D-glucose binding"/>
    <property type="evidence" value="ECO:0007669"/>
    <property type="project" value="InterPro"/>
</dbReference>
<evidence type="ECO:0000256" key="5">
    <source>
        <dbReference type="ARBA" id="ARBA00022741"/>
    </source>
</evidence>
<dbReference type="PRINTS" id="PR00475">
    <property type="entry name" value="HEXOKINASE"/>
</dbReference>
<keyword evidence="10" id="KW-0472">Membrane</keyword>
<keyword evidence="5 9" id="KW-0547">Nucleotide-binding</keyword>
<protein>
    <recommendedName>
        <fullName evidence="9">Phosphotransferase</fullName>
        <ecNumber evidence="9">2.7.1.-</ecNumber>
    </recommendedName>
</protein>
<evidence type="ECO:0000256" key="10">
    <source>
        <dbReference type="SAM" id="Phobius"/>
    </source>
</evidence>
<dbReference type="InterPro" id="IPR022673">
    <property type="entry name" value="Hexokinase_C"/>
</dbReference>
<evidence type="ECO:0000256" key="8">
    <source>
        <dbReference type="ARBA" id="ARBA00023152"/>
    </source>
</evidence>
<keyword evidence="10" id="KW-1133">Transmembrane helix</keyword>
<dbReference type="GO" id="GO:0001678">
    <property type="term" value="P:intracellular glucose homeostasis"/>
    <property type="evidence" value="ECO:0007669"/>
    <property type="project" value="InterPro"/>
</dbReference>
<reference evidence="13" key="1">
    <citation type="submission" date="2020-06" db="EMBL/GenBank/DDBJ databases">
        <authorList>
            <person name="Li T."/>
            <person name="Hu X."/>
            <person name="Zhang T."/>
            <person name="Song X."/>
            <person name="Zhang H."/>
            <person name="Dai N."/>
            <person name="Sheng W."/>
            <person name="Hou X."/>
            <person name="Wei L."/>
        </authorList>
    </citation>
    <scope>NUCLEOTIDE SEQUENCE</scope>
    <source>
        <strain evidence="13">KEN1</strain>
        <tissue evidence="13">Leaf</tissue>
    </source>
</reference>
<keyword evidence="6 9" id="KW-0418">Kinase</keyword>
<comment type="pathway">
    <text evidence="2">Carbohydrate metabolism; hexose metabolism.</text>
</comment>
<evidence type="ECO:0000256" key="9">
    <source>
        <dbReference type="RuleBase" id="RU362007"/>
    </source>
</evidence>
<dbReference type="InterPro" id="IPR043129">
    <property type="entry name" value="ATPase_NBD"/>
</dbReference>
<dbReference type="Pfam" id="PF03727">
    <property type="entry name" value="Hexokinase_2"/>
    <property type="match status" value="1"/>
</dbReference>
<dbReference type="Pfam" id="PF00349">
    <property type="entry name" value="Hexokinase_1"/>
    <property type="match status" value="1"/>
</dbReference>
<keyword evidence="8 9" id="KW-0324">Glycolysis</keyword>
<accession>A0AAW2X7U4</accession>
<dbReference type="GO" id="GO:0006096">
    <property type="term" value="P:glycolytic process"/>
    <property type="evidence" value="ECO:0007669"/>
    <property type="project" value="UniProtKB-KW"/>
</dbReference>